<organism evidence="11 12">
    <name type="scientific">Nitrogeniibacter mangrovi</name>
    <dbReference type="NCBI Taxonomy" id="2016596"/>
    <lineage>
        <taxon>Bacteria</taxon>
        <taxon>Pseudomonadati</taxon>
        <taxon>Pseudomonadota</taxon>
        <taxon>Betaproteobacteria</taxon>
        <taxon>Rhodocyclales</taxon>
        <taxon>Zoogloeaceae</taxon>
        <taxon>Nitrogeniibacter</taxon>
    </lineage>
</organism>
<dbReference type="Proteomes" id="UP000501991">
    <property type="component" value="Chromosome"/>
</dbReference>
<evidence type="ECO:0000256" key="4">
    <source>
        <dbReference type="ARBA" id="ARBA00023012"/>
    </source>
</evidence>
<keyword evidence="12" id="KW-1185">Reference proteome</keyword>
<dbReference type="SMART" id="SM00382">
    <property type="entry name" value="AAA"/>
    <property type="match status" value="1"/>
</dbReference>
<dbReference type="AlphaFoldDB" id="A0A6C1B2V9"/>
<dbReference type="InterPro" id="IPR011006">
    <property type="entry name" value="CheY-like_superfamily"/>
</dbReference>
<dbReference type="FunFam" id="3.40.50.300:FF:000006">
    <property type="entry name" value="DNA-binding transcriptional regulator NtrC"/>
    <property type="match status" value="1"/>
</dbReference>
<dbReference type="GO" id="GO:0006355">
    <property type="term" value="P:regulation of DNA-templated transcription"/>
    <property type="evidence" value="ECO:0007669"/>
    <property type="project" value="InterPro"/>
</dbReference>
<evidence type="ECO:0000256" key="7">
    <source>
        <dbReference type="ARBA" id="ARBA00023163"/>
    </source>
</evidence>
<gene>
    <name evidence="11" type="ORF">G3580_10130</name>
</gene>
<dbReference type="PANTHER" id="PTHR32071">
    <property type="entry name" value="TRANSCRIPTIONAL REGULATORY PROTEIN"/>
    <property type="match status" value="1"/>
</dbReference>
<reference evidence="11 12" key="1">
    <citation type="submission" date="2020-02" db="EMBL/GenBank/DDBJ databases">
        <title>Nitrogenibacter mangrovi gen. nov., sp. nov. isolated from mangrove sediment, a denitrifying betaproteobacterium.</title>
        <authorList>
            <person name="Liao H."/>
            <person name="Tian Y."/>
        </authorList>
    </citation>
    <scope>NUCLEOTIDE SEQUENCE [LARGE SCALE GENOMIC DNA]</scope>
    <source>
        <strain evidence="11 12">M9-3-2</strain>
    </source>
</reference>
<dbReference type="Pfam" id="PF00072">
    <property type="entry name" value="Response_reg"/>
    <property type="match status" value="1"/>
</dbReference>
<dbReference type="SUPFAM" id="SSF46689">
    <property type="entry name" value="Homeodomain-like"/>
    <property type="match status" value="1"/>
</dbReference>
<feature type="domain" description="Sigma-54 factor interaction" evidence="9">
    <location>
        <begin position="146"/>
        <end position="375"/>
    </location>
</feature>
<accession>A0A6C1B2V9</accession>
<dbReference type="CDD" id="cd17549">
    <property type="entry name" value="REC_DctD-like"/>
    <property type="match status" value="1"/>
</dbReference>
<dbReference type="PROSITE" id="PS00676">
    <property type="entry name" value="SIGMA54_INTERACT_2"/>
    <property type="match status" value="1"/>
</dbReference>
<dbReference type="KEGG" id="azq:G3580_10130"/>
<sequence>MTDPGHVLLVDDEEAMRTATTQWLALAGFAVTARADAAAALALLDVDFDGIVISDVKMPRMDGLAFQQAIARIDPEIPVLLVTGHGDVAMAVEAMRNGAYDFVEKPYAPDRLLDMVRRATGTRRLVLENRSLRRRLDEASGIERRLVGNAPAIRRLRQEIADIADTPASVLIEGATGTGKEVVARCLHEASSRARARFVAVNCAAIPETMFESELFGHEAGAFTGAHKRRIGQLEHASGGTLFLDEIGSMPLALQAKVLRALQEREIVRVGANDPIRVDIRLVSATNVNLADAVAAGRFRSDLYYRLNVVELRLPTLAERKDDLPLLFDYFAAEAARVYERAAPPLDPGSLALLTAHNWPGNVRELKNMAERYVLSSLPPTERLDTLLGRHEPDAVGHGGTLAERMATVERSLIADSLRRHHGNIQAVMDELGLPRRTLNQKMLNLGLDRRDYL</sequence>
<evidence type="ECO:0000313" key="11">
    <source>
        <dbReference type="EMBL" id="QID17966.1"/>
    </source>
</evidence>
<dbReference type="GO" id="GO:0043565">
    <property type="term" value="F:sequence-specific DNA binding"/>
    <property type="evidence" value="ECO:0007669"/>
    <property type="project" value="InterPro"/>
</dbReference>
<dbReference type="PROSITE" id="PS50110">
    <property type="entry name" value="RESPONSE_REGULATORY"/>
    <property type="match status" value="1"/>
</dbReference>
<evidence type="ECO:0000256" key="6">
    <source>
        <dbReference type="ARBA" id="ARBA00023125"/>
    </source>
</evidence>
<keyword evidence="3" id="KW-0067">ATP-binding</keyword>
<dbReference type="GO" id="GO:0005524">
    <property type="term" value="F:ATP binding"/>
    <property type="evidence" value="ECO:0007669"/>
    <property type="project" value="UniProtKB-KW"/>
</dbReference>
<dbReference type="InterPro" id="IPR003593">
    <property type="entry name" value="AAA+_ATPase"/>
</dbReference>
<dbReference type="Gene3D" id="3.40.50.2300">
    <property type="match status" value="1"/>
</dbReference>
<dbReference type="RefSeq" id="WP_173765166.1">
    <property type="nucleotide sequence ID" value="NZ_CP048836.1"/>
</dbReference>
<dbReference type="Gene3D" id="3.40.50.300">
    <property type="entry name" value="P-loop containing nucleotide triphosphate hydrolases"/>
    <property type="match status" value="1"/>
</dbReference>
<keyword evidence="4" id="KW-0902">Two-component regulatory system</keyword>
<dbReference type="InterPro" id="IPR025944">
    <property type="entry name" value="Sigma_54_int_dom_CS"/>
</dbReference>
<keyword evidence="2" id="KW-0547">Nucleotide-binding</keyword>
<evidence type="ECO:0000256" key="2">
    <source>
        <dbReference type="ARBA" id="ARBA00022741"/>
    </source>
</evidence>
<keyword evidence="5" id="KW-0805">Transcription regulation</keyword>
<dbReference type="SUPFAM" id="SSF52540">
    <property type="entry name" value="P-loop containing nucleoside triphosphate hydrolases"/>
    <property type="match status" value="1"/>
</dbReference>
<feature type="modified residue" description="4-aspartylphosphate" evidence="8">
    <location>
        <position position="55"/>
    </location>
</feature>
<dbReference type="FunFam" id="3.40.50.2300:FF:000018">
    <property type="entry name" value="DNA-binding transcriptional regulator NtrC"/>
    <property type="match status" value="1"/>
</dbReference>
<dbReference type="SMART" id="SM00448">
    <property type="entry name" value="REC"/>
    <property type="match status" value="1"/>
</dbReference>
<keyword evidence="1 8" id="KW-0597">Phosphoprotein</keyword>
<dbReference type="SUPFAM" id="SSF52172">
    <property type="entry name" value="CheY-like"/>
    <property type="match status" value="1"/>
</dbReference>
<dbReference type="InterPro" id="IPR002078">
    <property type="entry name" value="Sigma_54_int"/>
</dbReference>
<dbReference type="Pfam" id="PF00158">
    <property type="entry name" value="Sigma54_activat"/>
    <property type="match status" value="1"/>
</dbReference>
<name>A0A6C1B2V9_9RHOO</name>
<dbReference type="Gene3D" id="1.10.8.60">
    <property type="match status" value="1"/>
</dbReference>
<evidence type="ECO:0000259" key="9">
    <source>
        <dbReference type="PROSITE" id="PS50045"/>
    </source>
</evidence>
<dbReference type="InterPro" id="IPR001789">
    <property type="entry name" value="Sig_transdc_resp-reg_receiver"/>
</dbReference>
<dbReference type="PROSITE" id="PS50045">
    <property type="entry name" value="SIGMA54_INTERACT_4"/>
    <property type="match status" value="1"/>
</dbReference>
<dbReference type="GO" id="GO:0000160">
    <property type="term" value="P:phosphorelay signal transduction system"/>
    <property type="evidence" value="ECO:0007669"/>
    <property type="project" value="UniProtKB-KW"/>
</dbReference>
<dbReference type="EMBL" id="CP048836">
    <property type="protein sequence ID" value="QID17966.1"/>
    <property type="molecule type" value="Genomic_DNA"/>
</dbReference>
<evidence type="ECO:0000256" key="3">
    <source>
        <dbReference type="ARBA" id="ARBA00022840"/>
    </source>
</evidence>
<feature type="domain" description="Response regulatory" evidence="10">
    <location>
        <begin position="6"/>
        <end position="120"/>
    </location>
</feature>
<evidence type="ECO:0000256" key="1">
    <source>
        <dbReference type="ARBA" id="ARBA00022553"/>
    </source>
</evidence>
<dbReference type="PROSITE" id="PS00688">
    <property type="entry name" value="SIGMA54_INTERACT_3"/>
    <property type="match status" value="1"/>
</dbReference>
<evidence type="ECO:0000313" key="12">
    <source>
        <dbReference type="Proteomes" id="UP000501991"/>
    </source>
</evidence>
<dbReference type="Pfam" id="PF02954">
    <property type="entry name" value="HTH_8"/>
    <property type="match status" value="1"/>
</dbReference>
<dbReference type="PANTHER" id="PTHR32071:SF57">
    <property type="entry name" value="C4-DICARBOXYLATE TRANSPORT TRANSCRIPTIONAL REGULATORY PROTEIN DCTD"/>
    <property type="match status" value="1"/>
</dbReference>
<dbReference type="InterPro" id="IPR025943">
    <property type="entry name" value="Sigma_54_int_dom_ATP-bd_2"/>
</dbReference>
<dbReference type="InterPro" id="IPR027417">
    <property type="entry name" value="P-loop_NTPase"/>
</dbReference>
<dbReference type="Gene3D" id="1.10.10.60">
    <property type="entry name" value="Homeodomain-like"/>
    <property type="match status" value="1"/>
</dbReference>
<dbReference type="InterPro" id="IPR058031">
    <property type="entry name" value="AAA_lid_NorR"/>
</dbReference>
<evidence type="ECO:0000259" key="10">
    <source>
        <dbReference type="PROSITE" id="PS50110"/>
    </source>
</evidence>
<keyword evidence="6" id="KW-0238">DNA-binding</keyword>
<evidence type="ECO:0000256" key="5">
    <source>
        <dbReference type="ARBA" id="ARBA00023015"/>
    </source>
</evidence>
<protein>
    <submittedName>
        <fullName evidence="11">Sigma-54-dependent Fis family transcriptional regulator</fullName>
    </submittedName>
</protein>
<evidence type="ECO:0000256" key="8">
    <source>
        <dbReference type="PROSITE-ProRule" id="PRU00169"/>
    </source>
</evidence>
<keyword evidence="7" id="KW-0804">Transcription</keyword>
<dbReference type="InterPro" id="IPR002197">
    <property type="entry name" value="HTH_Fis"/>
</dbReference>
<dbReference type="InterPro" id="IPR009057">
    <property type="entry name" value="Homeodomain-like_sf"/>
</dbReference>
<proteinExistence type="predicted"/>
<dbReference type="Pfam" id="PF25601">
    <property type="entry name" value="AAA_lid_14"/>
    <property type="match status" value="1"/>
</dbReference>
<dbReference type="CDD" id="cd00009">
    <property type="entry name" value="AAA"/>
    <property type="match status" value="1"/>
</dbReference>